<evidence type="ECO:0000256" key="3">
    <source>
        <dbReference type="ARBA" id="ARBA00022617"/>
    </source>
</evidence>
<evidence type="ECO:0000313" key="11">
    <source>
        <dbReference type="Proteomes" id="UP000077628"/>
    </source>
</evidence>
<feature type="transmembrane region" description="Helical" evidence="8">
    <location>
        <begin position="147"/>
        <end position="164"/>
    </location>
</feature>
<feature type="domain" description="Ferric oxidoreductase" evidence="9">
    <location>
        <begin position="46"/>
        <end position="158"/>
    </location>
</feature>
<keyword evidence="7 8" id="KW-0472">Membrane</keyword>
<dbReference type="Proteomes" id="UP000077628">
    <property type="component" value="Unassembled WGS sequence"/>
</dbReference>
<dbReference type="GO" id="GO:0046872">
    <property type="term" value="F:metal ion binding"/>
    <property type="evidence" value="ECO:0007669"/>
    <property type="project" value="UniProtKB-KW"/>
</dbReference>
<comment type="subcellular location">
    <subcellularLocation>
        <location evidence="8">Cell membrane</location>
        <topology evidence="8">Multi-pass membrane protein</topology>
    </subcellularLocation>
    <subcellularLocation>
        <location evidence="1">Membrane</location>
        <topology evidence="1">Multi-pass membrane protein</topology>
    </subcellularLocation>
</comment>
<dbReference type="PANTHER" id="PTHR36964:SF1">
    <property type="entry name" value="PROTEIN-METHIONINE-SULFOXIDE REDUCTASE HEME-BINDING SUBUNIT MSRQ"/>
    <property type="match status" value="1"/>
</dbReference>
<dbReference type="InterPro" id="IPR022837">
    <property type="entry name" value="MsrQ-like"/>
</dbReference>
<dbReference type="GO" id="GO:0005886">
    <property type="term" value="C:plasma membrane"/>
    <property type="evidence" value="ECO:0007669"/>
    <property type="project" value="UniProtKB-SubCell"/>
</dbReference>
<protein>
    <recommendedName>
        <fullName evidence="8">Protein-methionine-sulfoxide reductase heme-binding subunit MsrQ</fullName>
    </recommendedName>
    <alternativeName>
        <fullName evidence="8">Flavocytochrome MsrQ</fullName>
    </alternativeName>
</protein>
<keyword evidence="2 8" id="KW-0813">Transport</keyword>
<feature type="transmembrane region" description="Helical" evidence="8">
    <location>
        <begin position="170"/>
        <end position="189"/>
    </location>
</feature>
<dbReference type="GO" id="GO:0030091">
    <property type="term" value="P:protein repair"/>
    <property type="evidence" value="ECO:0007669"/>
    <property type="project" value="UniProtKB-UniRule"/>
</dbReference>
<evidence type="ECO:0000256" key="2">
    <source>
        <dbReference type="ARBA" id="ARBA00022448"/>
    </source>
</evidence>
<dbReference type="GO" id="GO:0010181">
    <property type="term" value="F:FMN binding"/>
    <property type="evidence" value="ECO:0007669"/>
    <property type="project" value="UniProtKB-UniRule"/>
</dbReference>
<comment type="function">
    <text evidence="8">Part of the MsrPQ system that repairs oxidized periplasmic proteins containing methionine sulfoxide residues (Met-O), using respiratory chain electrons. Thus protects these proteins from oxidative-stress damage caused by reactive species of oxygen and chlorine generated by the host defense mechanisms. MsrPQ is essential for the maintenance of envelope integrity under bleach stress, rescuing a wide series of structurally unrelated periplasmic proteins from methionine oxidation. MsrQ provides electrons for reduction to the reductase catalytic subunit MsrP, using the quinone pool of the respiratory chain.</text>
</comment>
<feature type="transmembrane region" description="Helical" evidence="8">
    <location>
        <begin position="116"/>
        <end position="135"/>
    </location>
</feature>
<comment type="caution">
    <text evidence="10">The sequence shown here is derived from an EMBL/GenBank/DDBJ whole genome shotgun (WGS) entry which is preliminary data.</text>
</comment>
<evidence type="ECO:0000256" key="8">
    <source>
        <dbReference type="HAMAP-Rule" id="MF_01207"/>
    </source>
</evidence>
<dbReference type="HAMAP" id="MF_01207">
    <property type="entry name" value="MsrQ"/>
    <property type="match status" value="1"/>
</dbReference>
<dbReference type="AlphaFoldDB" id="A0A177NA84"/>
<comment type="cofactor">
    <cofactor evidence="8">
        <name>FMN</name>
        <dbReference type="ChEBI" id="CHEBI:58210"/>
    </cofactor>
    <text evidence="8">Binds 1 FMN per subunit.</text>
</comment>
<comment type="subunit">
    <text evidence="8">Heterodimer of a catalytic subunit (MsrP) and a heme-binding subunit (MsrQ).</text>
</comment>
<comment type="caution">
    <text evidence="8">Lacks conserved residue(s) required for the propagation of feature annotation.</text>
</comment>
<reference evidence="11" key="1">
    <citation type="submission" date="2016-03" db="EMBL/GenBank/DDBJ databases">
        <authorList>
            <person name="Heylen K."/>
            <person name="De Vos P."/>
            <person name="Vekeman B."/>
        </authorList>
    </citation>
    <scope>NUCLEOTIDE SEQUENCE [LARGE SCALE GENOMIC DNA]</scope>
    <source>
        <strain evidence="11">R-45383</strain>
    </source>
</reference>
<dbReference type="OrthoDB" id="9788328at2"/>
<name>A0A177NA84_9GAMM</name>
<comment type="similarity">
    <text evidence="8">Belongs to the MsrQ family.</text>
</comment>
<dbReference type="Pfam" id="PF01794">
    <property type="entry name" value="Ferric_reduct"/>
    <property type="match status" value="1"/>
</dbReference>
<keyword evidence="4 8" id="KW-0812">Transmembrane</keyword>
<evidence type="ECO:0000256" key="4">
    <source>
        <dbReference type="ARBA" id="ARBA00022692"/>
    </source>
</evidence>
<sequence>MSAFILRHLKSITLAVCLLPLLWLIADTELDRLGANPIQAVHIRLGDWAMRFLWITLTITPVQSISKWRGMADYRQIFGLYSFLYASLHLLAYLWVDHALAWDAIVPDVLQSNYLWMGLIAYSLILLMAITSSKWAMKRMGKQWKRLHRYIYLASVLVILHYYWQLKGNLAEPGFYLVILGLLLGFRLVGWLKSLRQALVLGAGQRD</sequence>
<keyword evidence="5 8" id="KW-1133">Transmembrane helix</keyword>
<accession>A0A177NA84</accession>
<evidence type="ECO:0000259" key="9">
    <source>
        <dbReference type="Pfam" id="PF01794"/>
    </source>
</evidence>
<keyword evidence="8" id="KW-0285">Flavoprotein</keyword>
<keyword evidence="8" id="KW-0249">Electron transport</keyword>
<feature type="transmembrane region" description="Helical" evidence="8">
    <location>
        <begin position="77"/>
        <end position="96"/>
    </location>
</feature>
<keyword evidence="8" id="KW-0288">FMN</keyword>
<proteinExistence type="inferred from homology"/>
<dbReference type="GO" id="GO:0016679">
    <property type="term" value="F:oxidoreductase activity, acting on diphenols and related substances as donors"/>
    <property type="evidence" value="ECO:0007669"/>
    <property type="project" value="TreeGrafter"/>
</dbReference>
<dbReference type="GO" id="GO:0009055">
    <property type="term" value="F:electron transfer activity"/>
    <property type="evidence" value="ECO:0007669"/>
    <property type="project" value="UniProtKB-UniRule"/>
</dbReference>
<comment type="cofactor">
    <cofactor evidence="8">
        <name>heme b</name>
        <dbReference type="ChEBI" id="CHEBI:60344"/>
    </cofactor>
    <text evidence="8">Binds 1 heme b (iron(II)-protoporphyrin IX) group per subunit.</text>
</comment>
<keyword evidence="6 8" id="KW-0408">Iron</keyword>
<keyword evidence="8" id="KW-0479">Metal-binding</keyword>
<evidence type="ECO:0000256" key="5">
    <source>
        <dbReference type="ARBA" id="ARBA00022989"/>
    </source>
</evidence>
<dbReference type="PANTHER" id="PTHR36964">
    <property type="entry name" value="PROTEIN-METHIONINE-SULFOXIDE REDUCTASE HEME-BINDING SUBUNIT MSRQ"/>
    <property type="match status" value="1"/>
</dbReference>
<dbReference type="STRING" id="702114.A1355_11810"/>
<organism evidence="10 11">
    <name type="scientific">Methylomonas koyamae</name>
    <dbReference type="NCBI Taxonomy" id="702114"/>
    <lineage>
        <taxon>Bacteria</taxon>
        <taxon>Pseudomonadati</taxon>
        <taxon>Pseudomonadota</taxon>
        <taxon>Gammaproteobacteria</taxon>
        <taxon>Methylococcales</taxon>
        <taxon>Methylococcaceae</taxon>
        <taxon>Methylomonas</taxon>
    </lineage>
</organism>
<gene>
    <name evidence="8" type="primary">msrQ</name>
    <name evidence="10" type="ORF">A1355_11810</name>
</gene>
<keyword evidence="11" id="KW-1185">Reference proteome</keyword>
<dbReference type="InterPro" id="IPR013130">
    <property type="entry name" value="Fe3_Rdtase_TM_dom"/>
</dbReference>
<dbReference type="GO" id="GO:0020037">
    <property type="term" value="F:heme binding"/>
    <property type="evidence" value="ECO:0007669"/>
    <property type="project" value="UniProtKB-UniRule"/>
</dbReference>
<keyword evidence="3 8" id="KW-0349">Heme</keyword>
<evidence type="ECO:0000256" key="1">
    <source>
        <dbReference type="ARBA" id="ARBA00004141"/>
    </source>
</evidence>
<dbReference type="EMBL" id="LUUK01000196">
    <property type="protein sequence ID" value="OAI14956.1"/>
    <property type="molecule type" value="Genomic_DNA"/>
</dbReference>
<dbReference type="RefSeq" id="WP_064030848.1">
    <property type="nucleotide sequence ID" value="NZ_LUUK01000196.1"/>
</dbReference>
<evidence type="ECO:0000256" key="7">
    <source>
        <dbReference type="ARBA" id="ARBA00023136"/>
    </source>
</evidence>
<evidence type="ECO:0000313" key="10">
    <source>
        <dbReference type="EMBL" id="OAI14956.1"/>
    </source>
</evidence>
<evidence type="ECO:0000256" key="6">
    <source>
        <dbReference type="ARBA" id="ARBA00023004"/>
    </source>
</evidence>
<keyword evidence="8" id="KW-1003">Cell membrane</keyword>